<name>G9QMG5_9BACI</name>
<gene>
    <name evidence="3" type="ORF">HMPREF1015_00732</name>
</gene>
<dbReference type="PANTHER" id="PTHR41302:SF2">
    <property type="entry name" value="PRESPORE SPECIFIC TRANSCRIPTIONAL ACTIVATOR RSFA"/>
    <property type="match status" value="1"/>
</dbReference>
<dbReference type="Gene3D" id="1.10.10.60">
    <property type="entry name" value="Homeodomain-like"/>
    <property type="match status" value="1"/>
</dbReference>
<dbReference type="Proteomes" id="UP000011747">
    <property type="component" value="Unassembled WGS sequence"/>
</dbReference>
<reference evidence="3 4" key="1">
    <citation type="submission" date="2011-09" db="EMBL/GenBank/DDBJ databases">
        <title>The Genome Sequence of Bacillus smithii 7_3_47FAA.</title>
        <authorList>
            <consortium name="The Broad Institute Genome Sequencing Platform"/>
            <person name="Earl A."/>
            <person name="Ward D."/>
            <person name="Feldgarden M."/>
            <person name="Gevers D."/>
            <person name="Daigneault M."/>
            <person name="Strauss J."/>
            <person name="Allen-Vercoe E."/>
            <person name="Young S.K."/>
            <person name="Zeng Q."/>
            <person name="Gargeya S."/>
            <person name="Fitzgerald M."/>
            <person name="Haas B."/>
            <person name="Abouelleil A."/>
            <person name="Alvarado L."/>
            <person name="Arachchi H.M."/>
            <person name="Berlin A."/>
            <person name="Brown A."/>
            <person name="Chapman S.B."/>
            <person name="Chen Z."/>
            <person name="Dunbar C."/>
            <person name="Freedman E."/>
            <person name="Gearin G."/>
            <person name="Goldberg J."/>
            <person name="Griggs A."/>
            <person name="Gujja S."/>
            <person name="Heiman D."/>
            <person name="Howarth C."/>
            <person name="Larson L."/>
            <person name="Lui A."/>
            <person name="MacDonald P.J.P."/>
            <person name="Montmayeur A."/>
            <person name="Murphy C."/>
            <person name="Neiman D."/>
            <person name="Pearson M."/>
            <person name="Priest M."/>
            <person name="Roberts A."/>
            <person name="Saif S."/>
            <person name="Shea T."/>
            <person name="Shenoy N."/>
            <person name="Sisk P."/>
            <person name="Stolte C."/>
            <person name="Sykes S."/>
            <person name="Wortman J."/>
            <person name="Nusbaum C."/>
            <person name="Birren B."/>
        </authorList>
    </citation>
    <scope>NUCLEOTIDE SEQUENCE [LARGE SCALE GENOMIC DNA]</scope>
    <source>
        <strain evidence="3 4">7_3_47FAA</strain>
    </source>
</reference>
<evidence type="ECO:0000313" key="3">
    <source>
        <dbReference type="EMBL" id="EHL76786.1"/>
    </source>
</evidence>
<feature type="domain" description="Myb-like" evidence="2">
    <location>
        <begin position="1"/>
        <end position="57"/>
    </location>
</feature>
<feature type="coiled-coil region" evidence="1">
    <location>
        <begin position="120"/>
        <end position="161"/>
    </location>
</feature>
<accession>G9QMG5</accession>
<sequence>MSAMRQDAWTQDEDVLLAEVVLRHIRDGSTQLKAFEEVGKKLSRTAAACGFRWNSYVRKQYQSGIELAKKQRKQVKKEFLQENEAGTDSLENSNLKSNDTQTADEIIVYLTEKLKKADQYDQVVKEKQLLGREIEALTAQLNEEKKQFEQLKTKYDQLEEDYRSLLYIMERARKLAVDERN</sequence>
<dbReference type="PANTHER" id="PTHR41302">
    <property type="entry name" value="PRESPORE-SPECIFIC TRANSCRIPTIONAL REGULATOR RSFA-RELATED"/>
    <property type="match status" value="1"/>
</dbReference>
<dbReference type="InterPro" id="IPR014243">
    <property type="entry name" value="RsfA-like"/>
</dbReference>
<dbReference type="InterPro" id="IPR001005">
    <property type="entry name" value="SANT/Myb"/>
</dbReference>
<dbReference type="SMART" id="SM00717">
    <property type="entry name" value="SANT"/>
    <property type="match status" value="1"/>
</dbReference>
<keyword evidence="4" id="KW-1185">Reference proteome</keyword>
<proteinExistence type="predicted"/>
<dbReference type="SUPFAM" id="SSF46689">
    <property type="entry name" value="Homeodomain-like"/>
    <property type="match status" value="1"/>
</dbReference>
<dbReference type="AlphaFoldDB" id="G9QMG5"/>
<feature type="coiled-coil region" evidence="1">
    <location>
        <begin position="58"/>
        <end position="85"/>
    </location>
</feature>
<dbReference type="HOGENOM" id="CLU_095991_0_0_9"/>
<keyword evidence="1" id="KW-0175">Coiled coil</keyword>
<evidence type="ECO:0000256" key="1">
    <source>
        <dbReference type="SAM" id="Coils"/>
    </source>
</evidence>
<evidence type="ECO:0000259" key="2">
    <source>
        <dbReference type="PROSITE" id="PS50090"/>
    </source>
</evidence>
<dbReference type="InterPro" id="IPR009057">
    <property type="entry name" value="Homeodomain-like_sf"/>
</dbReference>
<evidence type="ECO:0000313" key="4">
    <source>
        <dbReference type="Proteomes" id="UP000011747"/>
    </source>
</evidence>
<dbReference type="RefSeq" id="WP_003354469.1">
    <property type="nucleotide sequence ID" value="NZ_JH414757.1"/>
</dbReference>
<dbReference type="NCBIfam" id="TIGR02894">
    <property type="entry name" value="DNA_bind_RsfA"/>
    <property type="match status" value="1"/>
</dbReference>
<dbReference type="Pfam" id="PF13921">
    <property type="entry name" value="Myb_DNA-bind_6"/>
    <property type="match status" value="1"/>
</dbReference>
<dbReference type="PROSITE" id="PS50090">
    <property type="entry name" value="MYB_LIKE"/>
    <property type="match status" value="1"/>
</dbReference>
<protein>
    <submittedName>
        <fullName evidence="3">RsfA family transcription factor</fullName>
    </submittedName>
</protein>
<dbReference type="PATRIC" id="fig|665952.3.peg.2284"/>
<dbReference type="EMBL" id="ACWF01000120">
    <property type="protein sequence ID" value="EHL76786.1"/>
    <property type="molecule type" value="Genomic_DNA"/>
</dbReference>
<comment type="caution">
    <text evidence="3">The sequence shown here is derived from an EMBL/GenBank/DDBJ whole genome shotgun (WGS) entry which is preliminary data.</text>
</comment>
<organism evidence="3 4">
    <name type="scientific">Bacillus smithii 7_3_47FAA</name>
    <dbReference type="NCBI Taxonomy" id="665952"/>
    <lineage>
        <taxon>Bacteria</taxon>
        <taxon>Bacillati</taxon>
        <taxon>Bacillota</taxon>
        <taxon>Bacilli</taxon>
        <taxon>Bacillales</taxon>
        <taxon>Bacillaceae</taxon>
        <taxon>Bacillus</taxon>
    </lineage>
</organism>